<protein>
    <recommendedName>
        <fullName evidence="5">DUF4173 domain-containing protein</fullName>
    </recommendedName>
</protein>
<reference evidence="3" key="2">
    <citation type="submission" date="2020-09" db="EMBL/GenBank/DDBJ databases">
        <authorList>
            <person name="Sun Q."/>
            <person name="Ohkuma M."/>
        </authorList>
    </citation>
    <scope>NUCLEOTIDE SEQUENCE</scope>
    <source>
        <strain evidence="3">JCM 3090</strain>
    </source>
</reference>
<dbReference type="EMBL" id="BMQB01000001">
    <property type="protein sequence ID" value="GGJ76102.1"/>
    <property type="molecule type" value="Genomic_DNA"/>
</dbReference>
<name>A0A8J3F847_9ACTN</name>
<proteinExistence type="predicted"/>
<feature type="transmembrane region" description="Helical" evidence="2">
    <location>
        <begin position="268"/>
        <end position="295"/>
    </location>
</feature>
<keyword evidence="2" id="KW-0472">Membrane</keyword>
<feature type="transmembrane region" description="Helical" evidence="2">
    <location>
        <begin position="360"/>
        <end position="382"/>
    </location>
</feature>
<feature type="compositionally biased region" description="Pro residues" evidence="1">
    <location>
        <begin position="1"/>
        <end position="46"/>
    </location>
</feature>
<feature type="transmembrane region" description="Helical" evidence="2">
    <location>
        <begin position="160"/>
        <end position="177"/>
    </location>
</feature>
<evidence type="ECO:0000256" key="2">
    <source>
        <dbReference type="SAM" id="Phobius"/>
    </source>
</evidence>
<dbReference type="RefSeq" id="WP_189168131.1">
    <property type="nucleotide sequence ID" value="NZ_BMQB01000001.1"/>
</dbReference>
<evidence type="ECO:0000313" key="4">
    <source>
        <dbReference type="Proteomes" id="UP000649739"/>
    </source>
</evidence>
<dbReference type="Proteomes" id="UP000649739">
    <property type="component" value="Unassembled WGS sequence"/>
</dbReference>
<dbReference type="InterPro" id="IPR025291">
    <property type="entry name" value="DUF4153"/>
</dbReference>
<evidence type="ECO:0000313" key="3">
    <source>
        <dbReference type="EMBL" id="GGJ76102.1"/>
    </source>
</evidence>
<evidence type="ECO:0008006" key="5">
    <source>
        <dbReference type="Google" id="ProtNLM"/>
    </source>
</evidence>
<feature type="transmembrane region" description="Helical" evidence="2">
    <location>
        <begin position="428"/>
        <end position="449"/>
    </location>
</feature>
<feature type="transmembrane region" description="Helical" evidence="2">
    <location>
        <begin position="106"/>
        <end position="125"/>
    </location>
</feature>
<dbReference type="AlphaFoldDB" id="A0A8J3F847"/>
<feature type="transmembrane region" description="Helical" evidence="2">
    <location>
        <begin position="231"/>
        <end position="256"/>
    </location>
</feature>
<keyword evidence="2" id="KW-0812">Transmembrane</keyword>
<evidence type="ECO:0000256" key="1">
    <source>
        <dbReference type="SAM" id="MobiDB-lite"/>
    </source>
</evidence>
<feature type="transmembrane region" description="Helical" evidence="2">
    <location>
        <begin position="394"/>
        <end position="416"/>
    </location>
</feature>
<dbReference type="Pfam" id="PF13687">
    <property type="entry name" value="DUF4153"/>
    <property type="match status" value="1"/>
</dbReference>
<feature type="region of interest" description="Disordered" evidence="1">
    <location>
        <begin position="1"/>
        <end position="50"/>
    </location>
</feature>
<comment type="caution">
    <text evidence="3">The sequence shown here is derived from an EMBL/GenBank/DDBJ whole genome shotgun (WGS) entry which is preliminary data.</text>
</comment>
<organism evidence="3 4">
    <name type="scientific">Pilimelia anulata</name>
    <dbReference type="NCBI Taxonomy" id="53371"/>
    <lineage>
        <taxon>Bacteria</taxon>
        <taxon>Bacillati</taxon>
        <taxon>Actinomycetota</taxon>
        <taxon>Actinomycetes</taxon>
        <taxon>Micromonosporales</taxon>
        <taxon>Micromonosporaceae</taxon>
        <taxon>Pilimelia</taxon>
    </lineage>
</organism>
<feature type="transmembrane region" description="Helical" evidence="2">
    <location>
        <begin position="79"/>
        <end position="100"/>
    </location>
</feature>
<reference evidence="3" key="1">
    <citation type="journal article" date="2014" name="Int. J. Syst. Evol. Microbiol.">
        <title>Complete genome sequence of Corynebacterium casei LMG S-19264T (=DSM 44701T), isolated from a smear-ripened cheese.</title>
        <authorList>
            <consortium name="US DOE Joint Genome Institute (JGI-PGF)"/>
            <person name="Walter F."/>
            <person name="Albersmeier A."/>
            <person name="Kalinowski J."/>
            <person name="Ruckert C."/>
        </authorList>
    </citation>
    <scope>NUCLEOTIDE SEQUENCE</scope>
    <source>
        <strain evidence="3">JCM 3090</strain>
    </source>
</reference>
<keyword evidence="4" id="KW-1185">Reference proteome</keyword>
<gene>
    <name evidence="3" type="ORF">GCM10010123_02600</name>
</gene>
<feature type="transmembrane region" description="Helical" evidence="2">
    <location>
        <begin position="315"/>
        <end position="339"/>
    </location>
</feature>
<keyword evidence="2" id="KW-1133">Transmembrane helix</keyword>
<accession>A0A8J3F847</accession>
<sequence>MPDPRPTGDPADPGPTPPDAPAAPPSTPTPPAAAPASPAAPAPPGAAVPAHPTAPAVQPYPAPVPVPPSFFARRWPAPAAPAGPAALLAIAGAAVGAAIFTPLGGVGIGWPLAGACVLGAVVAVARTGPLDPADRRARLGWSAAALALLSVLAFRNAWWLVAFCVLGALGCTALAIVGGRSIRGIAFGLLGAPLAAVRGLPWLGRTLLAPAGRGGTGGEGVDRRAATVRRVVVATLGTLGVLIVFGGLLASADAAFDELLSRVLPDITAATVFSGGFLLAAGGLIALAGAFTAAAPLDRGGLESPGAPRLGRWEWAAPTGALVLLFAGFVAVQATALFGGRKHLAATAGLSVAEYARGGFWQLAVVTVLTLLVLLAITRWARREDAGDRALLRWLLGPLCLLSLVIVASALGRMYVYQQVYSFTGERIFVMAVEGVLGLVFVLVLVAGLRGDGRWIPRAIVALQVAMLLALAALNPEGYAARRNLDRYERDGVIDLWYVRALSADAAPALAELPADLRRCALGKLPSRLGGPERWYEWNLGRHRARAVLREIRPTLRGESNPCRMAPAYDHPVRRPIGAAAVTGPAAPPADRGR</sequence>